<feature type="domain" description="Peptidase S9A N-terminal" evidence="6">
    <location>
        <begin position="19"/>
        <end position="408"/>
    </location>
</feature>
<dbReference type="InterPro" id="IPR001375">
    <property type="entry name" value="Peptidase_S9_cat"/>
</dbReference>
<dbReference type="Pfam" id="PF00326">
    <property type="entry name" value="Peptidase_S9"/>
    <property type="match status" value="1"/>
</dbReference>
<evidence type="ECO:0000256" key="1">
    <source>
        <dbReference type="ARBA" id="ARBA00005228"/>
    </source>
</evidence>
<dbReference type="KEGG" id="pba:PSEBR_a1379"/>
<evidence type="ECO:0000259" key="5">
    <source>
        <dbReference type="Pfam" id="PF00326"/>
    </source>
</evidence>
<evidence type="ECO:0000256" key="3">
    <source>
        <dbReference type="ARBA" id="ARBA00022801"/>
    </source>
</evidence>
<dbReference type="SUPFAM" id="SSF53474">
    <property type="entry name" value="alpha/beta-Hydrolases"/>
    <property type="match status" value="1"/>
</dbReference>
<protein>
    <submittedName>
        <fullName evidence="7">Putative protease</fullName>
    </submittedName>
</protein>
<evidence type="ECO:0000256" key="4">
    <source>
        <dbReference type="ARBA" id="ARBA00022825"/>
    </source>
</evidence>
<dbReference type="Proteomes" id="UP000006692">
    <property type="component" value="Chromosome"/>
</dbReference>
<proteinExistence type="inferred from homology"/>
<dbReference type="STRING" id="994484.PSEBR_a1379"/>
<dbReference type="AlphaFoldDB" id="F2K8U6"/>
<evidence type="ECO:0000313" key="7">
    <source>
        <dbReference type="EMBL" id="AEA67571.1"/>
    </source>
</evidence>
<accession>F2K8U6</accession>
<dbReference type="InterPro" id="IPR002470">
    <property type="entry name" value="Peptidase_S9A"/>
</dbReference>
<dbReference type="EMBL" id="CP002585">
    <property type="protein sequence ID" value="AEA67571.1"/>
    <property type="molecule type" value="Genomic_DNA"/>
</dbReference>
<dbReference type="GO" id="GO:0006508">
    <property type="term" value="P:proteolysis"/>
    <property type="evidence" value="ECO:0007669"/>
    <property type="project" value="UniProtKB-KW"/>
</dbReference>
<dbReference type="SUPFAM" id="SSF50993">
    <property type="entry name" value="Peptidase/esterase 'gauge' domain"/>
    <property type="match status" value="1"/>
</dbReference>
<comment type="similarity">
    <text evidence="1">Belongs to the peptidase S9A family.</text>
</comment>
<keyword evidence="3" id="KW-0378">Hydrolase</keyword>
<gene>
    <name evidence="7" type="ORF">PSEBR_a1379</name>
</gene>
<reference evidence="7 8" key="1">
    <citation type="journal article" date="2011" name="J. Bacteriol.">
        <title>Complete genome sequence of a beneficial plant root-associated bacterium, Pseudomonas brassicacearum.</title>
        <authorList>
            <person name="Ortet P."/>
            <person name="Barakat M."/>
            <person name="Lalaouna D."/>
            <person name="Fochesato S."/>
            <person name="Barbe V."/>
            <person name="Vacherie B."/>
            <person name="Santaella C."/>
            <person name="Heulin T."/>
            <person name="Achouak W."/>
        </authorList>
    </citation>
    <scope>NUCLEOTIDE SEQUENCE [LARGE SCALE GENOMIC DNA]</scope>
    <source>
        <strain evidence="7 8">NFM421</strain>
    </source>
</reference>
<dbReference type="Gene3D" id="3.40.50.1820">
    <property type="entry name" value="alpha/beta hydrolase"/>
    <property type="match status" value="1"/>
</dbReference>
<keyword evidence="2 7" id="KW-0645">Protease</keyword>
<dbReference type="Gene3D" id="2.130.10.120">
    <property type="entry name" value="Prolyl oligopeptidase, N-terminal domain"/>
    <property type="match status" value="1"/>
</dbReference>
<reference key="2">
    <citation type="submission" date="2011-03" db="EMBL/GenBank/DDBJ databases">
        <title>Complete Genome Sequence of a beneficial plant roots-associated bacterium Pseudomonas brassicacearum.</title>
        <authorList>
            <person name="Ortet P."/>
            <person name="Barakat M."/>
            <person name="Lalaouna D."/>
            <person name="Fochesato S."/>
            <person name="Barbe V."/>
            <person name="Santaella C."/>
            <person name="Heulin T."/>
            <person name="Achouak W."/>
        </authorList>
    </citation>
    <scope>NUCLEOTIDE SEQUENCE</scope>
    <source>
        <strain>NFM421</strain>
    </source>
</reference>
<dbReference type="GO" id="GO:0004252">
    <property type="term" value="F:serine-type endopeptidase activity"/>
    <property type="evidence" value="ECO:0007669"/>
    <property type="project" value="InterPro"/>
</dbReference>
<dbReference type="RefSeq" id="WP_013692494.1">
    <property type="nucleotide sequence ID" value="NC_015379.1"/>
</dbReference>
<feature type="domain" description="Peptidase S9 prolyl oligopeptidase catalytic" evidence="5">
    <location>
        <begin position="467"/>
        <end position="681"/>
    </location>
</feature>
<dbReference type="HOGENOM" id="CLU_011290_0_1_6"/>
<evidence type="ECO:0000259" key="6">
    <source>
        <dbReference type="Pfam" id="PF02897"/>
    </source>
</evidence>
<evidence type="ECO:0000313" key="8">
    <source>
        <dbReference type="Proteomes" id="UP000006692"/>
    </source>
</evidence>
<sequence>MSLSAHVSNAPIARRDPGVDPYAWLQERDTDAVLDYLKAENSYQEAQLADQAELRETLFQEIKGRILETDLSLPSPWGPYLYYTRTTAGDEYPRHYRCPRPADDSLSVDESREQLLLDPNVLAGGGFFSLGAFSISPDHQRLAYSLDTTGDEIYTLFVKELSNDKVSELSFADCDGSMTWANDSLTLFFGELDDTHRPHKLWRYRLDGTAAEEVFHEPDGRFFLHCYRSSSEKQLILSLGSKTTSEVWVLDAAQPQRPFTCLAPRVENHEYDVDHGLLDGQWTWLIRSNRDGINFALYQAADTGVAPTEADWQNLIPHSDTVMIDGLSLNAGAMTLSLREGGLPIIEVHPQGLPAYRVQLPDAAYSLHVQNSLEFVSDRIRLRYEALNRPAQIRQLDLASGAQIVLKQTPVLGPFDADAYVSQRLWATAPDGTQVPISLVVKREALGRPVPLYLYGYGAYGESLDPWFSHSRLSLLDRGVAFAIAHVRGGGELGEAWYRAGKQEHKHNTFSDFIACAEHLISNGFTTAEQLAISGGSAGGLLIGAVLNQRPELFKVAIAEVPFVDVLNTMLDPDLPLTVTEYDEWGNPEEPDVYDRIRAYAPYENVSAQAYPALLVIAGYNDSRVQYWEAAKWVAKLRATKTDDSPLLLKTELGAGHGGMSGRYQGLRDVALEYAFVLKVLRVA</sequence>
<dbReference type="PANTHER" id="PTHR11757">
    <property type="entry name" value="PROTEASE FAMILY S9A OLIGOPEPTIDASE"/>
    <property type="match status" value="1"/>
</dbReference>
<dbReference type="InterPro" id="IPR051543">
    <property type="entry name" value="Serine_Peptidase_S9A"/>
</dbReference>
<keyword evidence="4" id="KW-0720">Serine protease</keyword>
<dbReference type="PRINTS" id="PR00862">
    <property type="entry name" value="PROLIGOPTASE"/>
</dbReference>
<dbReference type="InterPro" id="IPR023302">
    <property type="entry name" value="Pept_S9A_N"/>
</dbReference>
<dbReference type="InterPro" id="IPR029058">
    <property type="entry name" value="AB_hydrolase_fold"/>
</dbReference>
<evidence type="ECO:0000256" key="2">
    <source>
        <dbReference type="ARBA" id="ARBA00022670"/>
    </source>
</evidence>
<name>F2K8U6_PSEBN</name>
<dbReference type="Pfam" id="PF02897">
    <property type="entry name" value="Peptidase_S9_N"/>
    <property type="match status" value="1"/>
</dbReference>
<organism evidence="7 8">
    <name type="scientific">Pseudomonas brassicacearum (strain NFM421)</name>
    <dbReference type="NCBI Taxonomy" id="994484"/>
    <lineage>
        <taxon>Bacteria</taxon>
        <taxon>Pseudomonadati</taxon>
        <taxon>Pseudomonadota</taxon>
        <taxon>Gammaproteobacteria</taxon>
        <taxon>Pseudomonadales</taxon>
        <taxon>Pseudomonadaceae</taxon>
        <taxon>Pseudomonas</taxon>
    </lineage>
</organism>
<dbReference type="FunFam" id="3.40.50.1820:FF:000005">
    <property type="entry name" value="Prolyl endopeptidase"/>
    <property type="match status" value="1"/>
</dbReference>
<dbReference type="MEROPS" id="S09.010"/>
<dbReference type="PANTHER" id="PTHR11757:SF19">
    <property type="entry name" value="PROLYL ENDOPEPTIDASE-LIKE"/>
    <property type="match status" value="1"/>
</dbReference>